<reference evidence="2" key="1">
    <citation type="submission" date="2017-08" db="EMBL/GenBank/DDBJ databases">
        <title>A dynamic microbial community with high functional redundancy inhabits the cold, oxic subseafloor aquifer.</title>
        <authorList>
            <person name="Tully B.J."/>
            <person name="Wheat C.G."/>
            <person name="Glazer B.T."/>
            <person name="Huber J.A."/>
        </authorList>
    </citation>
    <scope>NUCLEOTIDE SEQUENCE [LARGE SCALE GENOMIC DNA]</scope>
</reference>
<proteinExistence type="predicted"/>
<protein>
    <submittedName>
        <fullName evidence="1">Uncharacterized protein</fullName>
    </submittedName>
</protein>
<gene>
    <name evidence="1" type="ORF">COC19_02540</name>
</gene>
<sequence>MAVNIAVFGIGRRGVLLWKAMNFSERRVIILAIIVKLSIAIKRAVIPDVMRVMIPQLFLDIYSK</sequence>
<dbReference type="EMBL" id="NVQR01000036">
    <property type="protein sequence ID" value="PCH62606.1"/>
    <property type="molecule type" value="Genomic_DNA"/>
</dbReference>
<name>A0A2A4MSM7_9GAMM</name>
<accession>A0A2A4MSM7</accession>
<evidence type="ECO:0000313" key="2">
    <source>
        <dbReference type="Proteomes" id="UP000218172"/>
    </source>
</evidence>
<comment type="caution">
    <text evidence="1">The sequence shown here is derived from an EMBL/GenBank/DDBJ whole genome shotgun (WGS) entry which is preliminary data.</text>
</comment>
<evidence type="ECO:0000313" key="1">
    <source>
        <dbReference type="EMBL" id="PCH62606.1"/>
    </source>
</evidence>
<dbReference type="AlphaFoldDB" id="A0A2A4MSM7"/>
<organism evidence="1 2">
    <name type="scientific">SAR86 cluster bacterium</name>
    <dbReference type="NCBI Taxonomy" id="2030880"/>
    <lineage>
        <taxon>Bacteria</taxon>
        <taxon>Pseudomonadati</taxon>
        <taxon>Pseudomonadota</taxon>
        <taxon>Gammaproteobacteria</taxon>
        <taxon>SAR86 cluster</taxon>
    </lineage>
</organism>
<dbReference type="Proteomes" id="UP000218172">
    <property type="component" value="Unassembled WGS sequence"/>
</dbReference>